<keyword evidence="1" id="KW-0812">Transmembrane</keyword>
<name>A0A852X249_9MICO</name>
<evidence type="ECO:0008006" key="4">
    <source>
        <dbReference type="Google" id="ProtNLM"/>
    </source>
</evidence>
<comment type="caution">
    <text evidence="2">The sequence shown here is derived from an EMBL/GenBank/DDBJ whole genome shotgun (WGS) entry which is preliminary data.</text>
</comment>
<sequence>MSSTEATGEVADRPSRRRWVRVVSGTVVALLVAVLAIFAVRADGEPVHDVAMTDGGVWVSGGRTGHWARVSSGAHAFDVVLDGAGDIPEQDYRAVPGERSPGHVRTPDVLQDGRHAVGVTSQGELVGFDTRTGEALEPGPTLPERAPQTGQLYFQPDIVDLRGGTIAMVDSTDGQVWAVRLDPSGRADLSGLGPGAPTVADIGGSAAVAVDVTGNVKAVSAETGEVVDIPVEGDGFGAPERTDVEIDGIAADITAVGEDWVVMDGASGEIFHEGAPTEPETLPDGGQVGQEGTGLVVAALQQPGPEADRVAVQTVAGTAFVDLAESVGGEQPPEIVSGLDAQDRFTRQIKISRPVVLGDCVTAAWGRASSILHARACEPGSTGVSQISPAGDTGRRAGVAVRYNQGQLVLNDLETGRVYDLALPTDELRIDTWPVPATRRTPSG</sequence>
<dbReference type="RefSeq" id="WP_179462038.1">
    <property type="nucleotide sequence ID" value="NZ_JACBZX010000001.1"/>
</dbReference>
<evidence type="ECO:0000313" key="3">
    <source>
        <dbReference type="Proteomes" id="UP000592181"/>
    </source>
</evidence>
<dbReference type="SUPFAM" id="SSF101898">
    <property type="entry name" value="NHL repeat"/>
    <property type="match status" value="1"/>
</dbReference>
<keyword evidence="1" id="KW-1133">Transmembrane helix</keyword>
<keyword evidence="3" id="KW-1185">Reference proteome</keyword>
<dbReference type="EMBL" id="JACBZX010000001">
    <property type="protein sequence ID" value="NYG36547.1"/>
    <property type="molecule type" value="Genomic_DNA"/>
</dbReference>
<feature type="transmembrane region" description="Helical" evidence="1">
    <location>
        <begin position="19"/>
        <end position="40"/>
    </location>
</feature>
<organism evidence="2 3">
    <name type="scientific">Janibacter alkaliphilus</name>
    <dbReference type="NCBI Taxonomy" id="1069963"/>
    <lineage>
        <taxon>Bacteria</taxon>
        <taxon>Bacillati</taxon>
        <taxon>Actinomycetota</taxon>
        <taxon>Actinomycetes</taxon>
        <taxon>Micrococcales</taxon>
        <taxon>Intrasporangiaceae</taxon>
        <taxon>Janibacter</taxon>
    </lineage>
</organism>
<reference evidence="2 3" key="1">
    <citation type="submission" date="2020-07" db="EMBL/GenBank/DDBJ databases">
        <title>Sequencing the genomes of 1000 actinobacteria strains.</title>
        <authorList>
            <person name="Klenk H.-P."/>
        </authorList>
    </citation>
    <scope>NUCLEOTIDE SEQUENCE [LARGE SCALE GENOMIC DNA]</scope>
    <source>
        <strain evidence="2 3">DSM 24723</strain>
    </source>
</reference>
<protein>
    <recommendedName>
        <fullName evidence="4">PQQ-like domain-containing protein</fullName>
    </recommendedName>
</protein>
<dbReference type="AlphaFoldDB" id="A0A852X249"/>
<accession>A0A852X249</accession>
<proteinExistence type="predicted"/>
<evidence type="ECO:0000313" key="2">
    <source>
        <dbReference type="EMBL" id="NYG36547.1"/>
    </source>
</evidence>
<keyword evidence="1" id="KW-0472">Membrane</keyword>
<dbReference type="Proteomes" id="UP000592181">
    <property type="component" value="Unassembled WGS sequence"/>
</dbReference>
<gene>
    <name evidence="2" type="ORF">BJY28_001016</name>
</gene>
<evidence type="ECO:0000256" key="1">
    <source>
        <dbReference type="SAM" id="Phobius"/>
    </source>
</evidence>